<dbReference type="OrthoDB" id="6074324at2759"/>
<dbReference type="Proteomes" id="UP000507470">
    <property type="component" value="Unassembled WGS sequence"/>
</dbReference>
<dbReference type="PANTHER" id="PTHR33845">
    <property type="entry name" value="C2H2-TYPE DOMAIN-CONTAINING PROTEIN"/>
    <property type="match status" value="1"/>
</dbReference>
<organism evidence="1 2">
    <name type="scientific">Mytilus coruscus</name>
    <name type="common">Sea mussel</name>
    <dbReference type="NCBI Taxonomy" id="42192"/>
    <lineage>
        <taxon>Eukaryota</taxon>
        <taxon>Metazoa</taxon>
        <taxon>Spiralia</taxon>
        <taxon>Lophotrochozoa</taxon>
        <taxon>Mollusca</taxon>
        <taxon>Bivalvia</taxon>
        <taxon>Autobranchia</taxon>
        <taxon>Pteriomorphia</taxon>
        <taxon>Mytilida</taxon>
        <taxon>Mytiloidea</taxon>
        <taxon>Mytilidae</taxon>
        <taxon>Mytilinae</taxon>
        <taxon>Mytilus</taxon>
    </lineage>
</organism>
<evidence type="ECO:0000313" key="1">
    <source>
        <dbReference type="EMBL" id="CAC5400072.1"/>
    </source>
</evidence>
<dbReference type="PANTHER" id="PTHR33845:SF1">
    <property type="entry name" value="C2H2-TYPE DOMAIN-CONTAINING PROTEIN"/>
    <property type="match status" value="1"/>
</dbReference>
<gene>
    <name evidence="1" type="ORF">MCOR_34288</name>
</gene>
<sequence length="161" mass="17886">MKVVNAVTNLDSGAKIVKCNIPAKTSLHNFKFTEDALVVWKAYNIGEDKNESTERNNQINKKAIFMCPIEGCVRECSTNSNLYNHLLLGNCDYKLEKQYLTNLVIIIYSQKINEGFPSSTSGHSSECGNIISTEGNIINSIGWALNSKRKKTVSLPHKSST</sequence>
<keyword evidence="2" id="KW-1185">Reference proteome</keyword>
<evidence type="ECO:0000313" key="2">
    <source>
        <dbReference type="Proteomes" id="UP000507470"/>
    </source>
</evidence>
<accession>A0A6J8CYQ1</accession>
<name>A0A6J8CYQ1_MYTCO</name>
<evidence type="ECO:0008006" key="3">
    <source>
        <dbReference type="Google" id="ProtNLM"/>
    </source>
</evidence>
<dbReference type="AlphaFoldDB" id="A0A6J8CYQ1"/>
<proteinExistence type="predicted"/>
<dbReference type="EMBL" id="CACVKT020006159">
    <property type="protein sequence ID" value="CAC5400072.1"/>
    <property type="molecule type" value="Genomic_DNA"/>
</dbReference>
<protein>
    <recommendedName>
        <fullName evidence="3">C2H2-type domain-containing protein</fullName>
    </recommendedName>
</protein>
<reference evidence="1 2" key="1">
    <citation type="submission" date="2020-06" db="EMBL/GenBank/DDBJ databases">
        <authorList>
            <person name="Li R."/>
            <person name="Bekaert M."/>
        </authorList>
    </citation>
    <scope>NUCLEOTIDE SEQUENCE [LARGE SCALE GENOMIC DNA]</scope>
    <source>
        <strain evidence="2">wild</strain>
    </source>
</reference>